<dbReference type="PANTHER" id="PTHR34219:SF5">
    <property type="entry name" value="BLR4505 PROTEIN"/>
    <property type="match status" value="1"/>
</dbReference>
<dbReference type="Pfam" id="PF03929">
    <property type="entry name" value="PepSY_TM"/>
    <property type="match status" value="1"/>
</dbReference>
<organism evidence="2 3">
    <name type="scientific">Litorilituus sediminis</name>
    <dbReference type="NCBI Taxonomy" id="718192"/>
    <lineage>
        <taxon>Bacteria</taxon>
        <taxon>Pseudomonadati</taxon>
        <taxon>Pseudomonadota</taxon>
        <taxon>Gammaproteobacteria</taxon>
        <taxon>Alteromonadales</taxon>
        <taxon>Colwelliaceae</taxon>
        <taxon>Litorilituus</taxon>
    </lineage>
</organism>
<keyword evidence="3" id="KW-1185">Reference proteome</keyword>
<feature type="transmembrane region" description="Helical" evidence="1">
    <location>
        <begin position="278"/>
        <end position="297"/>
    </location>
</feature>
<evidence type="ECO:0000256" key="1">
    <source>
        <dbReference type="SAM" id="Phobius"/>
    </source>
</evidence>
<gene>
    <name evidence="2" type="ORF">EMK97_12085</name>
</gene>
<accession>A0A4P6P4M1</accession>
<feature type="transmembrane region" description="Helical" evidence="1">
    <location>
        <begin position="27"/>
        <end position="46"/>
    </location>
</feature>
<dbReference type="Proteomes" id="UP000290244">
    <property type="component" value="Chromosome"/>
</dbReference>
<sequence length="502" mass="56083">MSLSLLGKPSELSTVKKSKLSGKLHKILGLVLIPLLLLFTISGIGLNHPSIIESLSVPVKSLPSNYHFKNWNRGAIQTVAQISDNELYVAGKNGLAKLTNNRYHAIENPLANKPWHNFIYSLYFDKATEQLFVGSRDGLFRYNIANSAWHYYPSTQGQRIVSIGQDASNHHIIAVANHQLFQLSHGNQDSISHLNIKLADSQQEVPLFRFIFAMHSGEIWGIFGILLMDLVALAVIYFSLSGLYYWLFPKLVRRKLLSRKSKIKGGRLFRWLAKNHNSWGLALMPLLLISGATAMVMRPPGLILIASSASPVAVYSSHGNTNIPYKITKAAFVNEQLILLTDDGVFSGKAKPEQTFNPIEFSAPIHGMGATLFQPQNNGNLLIGSFSGLFSWQASDNSYSEVTLAEQSNGLMPMAVHQSGDDVIVFDYFRGKLFAQHKQFPAMPKSINDSAEMALWNFFFELHNLRIFQHYIGNFYLLLLLLASLAFVVVSITGTIQYLRKK</sequence>
<dbReference type="Gene3D" id="2.130.10.10">
    <property type="entry name" value="YVTN repeat-like/Quinoprotein amine dehydrogenase"/>
    <property type="match status" value="1"/>
</dbReference>
<dbReference type="OrthoDB" id="9816402at2"/>
<dbReference type="EMBL" id="CP034759">
    <property type="protein sequence ID" value="QBG36403.1"/>
    <property type="molecule type" value="Genomic_DNA"/>
</dbReference>
<dbReference type="InterPro" id="IPR005625">
    <property type="entry name" value="PepSY-ass_TM"/>
</dbReference>
<keyword evidence="1" id="KW-0812">Transmembrane</keyword>
<reference evidence="2 3" key="1">
    <citation type="submission" date="2018-12" db="EMBL/GenBank/DDBJ databases">
        <title>Complete genome of Litorilituus sediminis.</title>
        <authorList>
            <person name="Liu A."/>
            <person name="Rong J."/>
        </authorList>
    </citation>
    <scope>NUCLEOTIDE SEQUENCE [LARGE SCALE GENOMIC DNA]</scope>
    <source>
        <strain evidence="2 3">JCM 17549</strain>
    </source>
</reference>
<dbReference type="AlphaFoldDB" id="A0A4P6P4M1"/>
<protein>
    <submittedName>
        <fullName evidence="2">PepSY domain-containing protein</fullName>
    </submittedName>
</protein>
<dbReference type="KEGG" id="lsd:EMK97_12085"/>
<keyword evidence="1" id="KW-1133">Transmembrane helix</keyword>
<feature type="transmembrane region" description="Helical" evidence="1">
    <location>
        <begin position="475"/>
        <end position="499"/>
    </location>
</feature>
<dbReference type="InterPro" id="IPR015943">
    <property type="entry name" value="WD40/YVTN_repeat-like_dom_sf"/>
</dbReference>
<dbReference type="PANTHER" id="PTHR34219">
    <property type="entry name" value="IRON-REGULATED INNER MEMBRANE PROTEIN-RELATED"/>
    <property type="match status" value="1"/>
</dbReference>
<feature type="transmembrane region" description="Helical" evidence="1">
    <location>
        <begin position="219"/>
        <end position="247"/>
    </location>
</feature>
<evidence type="ECO:0000313" key="2">
    <source>
        <dbReference type="EMBL" id="QBG36403.1"/>
    </source>
</evidence>
<evidence type="ECO:0000313" key="3">
    <source>
        <dbReference type="Proteomes" id="UP000290244"/>
    </source>
</evidence>
<proteinExistence type="predicted"/>
<dbReference type="SUPFAM" id="SSF101898">
    <property type="entry name" value="NHL repeat"/>
    <property type="match status" value="1"/>
</dbReference>
<name>A0A4P6P4M1_9GAMM</name>
<keyword evidence="1" id="KW-0472">Membrane</keyword>